<feature type="transmembrane region" description="Helical" evidence="1">
    <location>
        <begin position="284"/>
        <end position="302"/>
    </location>
</feature>
<dbReference type="Gene3D" id="1.10.287.210">
    <property type="match status" value="1"/>
</dbReference>
<evidence type="ECO:0000313" key="3">
    <source>
        <dbReference type="Proteomes" id="UP000559068"/>
    </source>
</evidence>
<gene>
    <name evidence="2" type="primary">Erv31_1</name>
    <name evidence="2" type="ORF">AEGBEN_R15279</name>
</gene>
<reference evidence="2 3" key="1">
    <citation type="submission" date="2019-09" db="EMBL/GenBank/DDBJ databases">
        <title>Bird 10,000 Genomes (B10K) Project - Family phase.</title>
        <authorList>
            <person name="Zhang G."/>
        </authorList>
    </citation>
    <scope>NUCLEOTIDE SEQUENCE [LARGE SCALE GENOMIC DNA]</scope>
    <source>
        <strain evidence="2">B10K-DU-029-76</strain>
        <tissue evidence="2">Heart</tissue>
    </source>
</reference>
<accession>A0A7K6UNT2</accession>
<keyword evidence="1" id="KW-1133">Transmembrane helix</keyword>
<dbReference type="EMBL" id="VZRW01013820">
    <property type="protein sequence ID" value="NWX24613.1"/>
    <property type="molecule type" value="Genomic_DNA"/>
</dbReference>
<evidence type="ECO:0000256" key="1">
    <source>
        <dbReference type="SAM" id="Phobius"/>
    </source>
</evidence>
<dbReference type="Proteomes" id="UP000559068">
    <property type="component" value="Unassembled WGS sequence"/>
</dbReference>
<dbReference type="AlphaFoldDB" id="A0A7K6UNT2"/>
<proteinExistence type="predicted"/>
<dbReference type="SUPFAM" id="SSF58069">
    <property type="entry name" value="Virus ectodomain"/>
    <property type="match status" value="1"/>
</dbReference>
<dbReference type="PANTHER" id="PTHR10424">
    <property type="entry name" value="VIRAL ENVELOPE PROTEIN"/>
    <property type="match status" value="1"/>
</dbReference>
<name>A0A7K6UNT2_9AVES</name>
<feature type="non-terminal residue" evidence="2">
    <location>
        <position position="303"/>
    </location>
</feature>
<keyword evidence="3" id="KW-1185">Reference proteome</keyword>
<keyword evidence="1" id="KW-0472">Membrane</keyword>
<keyword evidence="1" id="KW-0812">Transmembrane</keyword>
<dbReference type="OrthoDB" id="9950230at2759"/>
<comment type="caution">
    <text evidence="2">The sequence shown here is derived from an EMBL/GenBank/DDBJ whole genome shotgun (WGS) entry which is preliminary data.</text>
</comment>
<protein>
    <submittedName>
        <fullName evidence="2">ENR1 protein</fullName>
    </submittedName>
</protein>
<dbReference type="Pfam" id="PF00429">
    <property type="entry name" value="TLV_coat"/>
    <property type="match status" value="1"/>
</dbReference>
<dbReference type="PANTHER" id="PTHR10424:SF68">
    <property type="entry name" value="ENDOGENOUS RETROVIRUS GROUP 3 MEMBER 1 ENV POLYPROTEIN"/>
    <property type="match status" value="1"/>
</dbReference>
<evidence type="ECO:0000313" key="2">
    <source>
        <dbReference type="EMBL" id="NWX24613.1"/>
    </source>
</evidence>
<feature type="non-terminal residue" evidence="2">
    <location>
        <position position="1"/>
    </location>
</feature>
<organism evidence="2 3">
    <name type="scientific">Aegotheles bennettii</name>
    <dbReference type="NCBI Taxonomy" id="48278"/>
    <lineage>
        <taxon>Eukaryota</taxon>
        <taxon>Metazoa</taxon>
        <taxon>Chordata</taxon>
        <taxon>Craniata</taxon>
        <taxon>Vertebrata</taxon>
        <taxon>Euteleostomi</taxon>
        <taxon>Archelosauria</taxon>
        <taxon>Archosauria</taxon>
        <taxon>Dinosauria</taxon>
        <taxon>Saurischia</taxon>
        <taxon>Theropoda</taxon>
        <taxon>Coelurosauria</taxon>
        <taxon>Aves</taxon>
        <taxon>Neognathae</taxon>
        <taxon>Neoaves</taxon>
        <taxon>Strisores</taxon>
        <taxon>Caprimulgiformes</taxon>
        <taxon>Aegothelidae</taxon>
        <taxon>Aegotheles</taxon>
    </lineage>
</organism>
<dbReference type="InterPro" id="IPR018154">
    <property type="entry name" value="TLV/ENV_coat_polyprotein"/>
</dbReference>
<sequence>QGNNSFNTSVKCQYRNDSGAWYCKTDYITNSSTQILWEPYHPLGHGNHTYFQIPWTPEGLFPNGTAALEGHYWICGQNAYHKLPANWSGTCYIGAIRPLFFLLPLNEGDFLGVPIYDLQSVRKKRSVDVSIAGGSTQTWGKDEWTPQQIIKHYGPATWDPSELVEGVREPIHNLNSIIRLQAVLEDIINQTAEALDLTATQMAQMRSGIYQHRAVLDYLSAEEGGVCGKFDDSSCCLQIDDEGKAVQEIVKNIRNIAHVPVQTWKDQNIDFSSWLPGAPWLKRVLFFALCAIIGMIFLPCLIP</sequence>